<evidence type="ECO:0000259" key="6">
    <source>
        <dbReference type="PROSITE" id="PS50888"/>
    </source>
</evidence>
<evidence type="ECO:0000256" key="2">
    <source>
        <dbReference type="ARBA" id="ARBA00023015"/>
    </source>
</evidence>
<dbReference type="PROSITE" id="PS50888">
    <property type="entry name" value="BHLH"/>
    <property type="match status" value="1"/>
</dbReference>
<protein>
    <recommendedName>
        <fullName evidence="6">BHLH domain-containing protein</fullName>
    </recommendedName>
</protein>
<dbReference type="Proteomes" id="UP001367508">
    <property type="component" value="Unassembled WGS sequence"/>
</dbReference>
<dbReference type="Gene3D" id="4.10.280.10">
    <property type="entry name" value="Helix-loop-helix DNA-binding domain"/>
    <property type="match status" value="1"/>
</dbReference>
<dbReference type="GO" id="GO:0046983">
    <property type="term" value="F:protein dimerization activity"/>
    <property type="evidence" value="ECO:0007669"/>
    <property type="project" value="InterPro"/>
</dbReference>
<keyword evidence="2" id="KW-0805">Transcription regulation</keyword>
<keyword evidence="8" id="KW-1185">Reference proteome</keyword>
<dbReference type="PANTHER" id="PTHR46834:SF1">
    <property type="entry name" value="TRANSCRIPTION FACTOR BHLH10"/>
    <property type="match status" value="1"/>
</dbReference>
<dbReference type="GO" id="GO:0048658">
    <property type="term" value="P:anther wall tapetum development"/>
    <property type="evidence" value="ECO:0007669"/>
    <property type="project" value="InterPro"/>
</dbReference>
<keyword evidence="3" id="KW-0804">Transcription</keyword>
<organism evidence="7 8">
    <name type="scientific">Canavalia gladiata</name>
    <name type="common">Sword bean</name>
    <name type="synonym">Dolichos gladiatus</name>
    <dbReference type="NCBI Taxonomy" id="3824"/>
    <lineage>
        <taxon>Eukaryota</taxon>
        <taxon>Viridiplantae</taxon>
        <taxon>Streptophyta</taxon>
        <taxon>Embryophyta</taxon>
        <taxon>Tracheophyta</taxon>
        <taxon>Spermatophyta</taxon>
        <taxon>Magnoliopsida</taxon>
        <taxon>eudicotyledons</taxon>
        <taxon>Gunneridae</taxon>
        <taxon>Pentapetalae</taxon>
        <taxon>rosids</taxon>
        <taxon>fabids</taxon>
        <taxon>Fabales</taxon>
        <taxon>Fabaceae</taxon>
        <taxon>Papilionoideae</taxon>
        <taxon>50 kb inversion clade</taxon>
        <taxon>NPAAA clade</taxon>
        <taxon>indigoferoid/millettioid clade</taxon>
        <taxon>Phaseoleae</taxon>
        <taxon>Canavalia</taxon>
    </lineage>
</organism>
<dbReference type="InterPro" id="IPR045895">
    <property type="entry name" value="bHLH91-like"/>
</dbReference>
<dbReference type="GO" id="GO:0005634">
    <property type="term" value="C:nucleus"/>
    <property type="evidence" value="ECO:0007669"/>
    <property type="project" value="UniProtKB-SubCell"/>
</dbReference>
<proteinExistence type="predicted"/>
<evidence type="ECO:0000313" key="7">
    <source>
        <dbReference type="EMBL" id="KAK7359575.1"/>
    </source>
</evidence>
<evidence type="ECO:0000256" key="1">
    <source>
        <dbReference type="ARBA" id="ARBA00004123"/>
    </source>
</evidence>
<dbReference type="PANTHER" id="PTHR46834">
    <property type="entry name" value="TRANSCRIPTION FACTOR BHLH91"/>
    <property type="match status" value="1"/>
</dbReference>
<dbReference type="GO" id="GO:0006355">
    <property type="term" value="P:regulation of DNA-templated transcription"/>
    <property type="evidence" value="ECO:0007669"/>
    <property type="project" value="InterPro"/>
</dbReference>
<feature type="region of interest" description="Disordered" evidence="5">
    <location>
        <begin position="15"/>
        <end position="73"/>
    </location>
</feature>
<dbReference type="InterPro" id="IPR045896">
    <property type="entry name" value="MYC1-like_bHLH"/>
</dbReference>
<dbReference type="InterPro" id="IPR011598">
    <property type="entry name" value="bHLH_dom"/>
</dbReference>
<gene>
    <name evidence="7" type="ORF">VNO77_01536</name>
</gene>
<feature type="domain" description="BHLH" evidence="6">
    <location>
        <begin position="327"/>
        <end position="376"/>
    </location>
</feature>
<evidence type="ECO:0000256" key="5">
    <source>
        <dbReference type="SAM" id="MobiDB-lite"/>
    </source>
</evidence>
<evidence type="ECO:0000313" key="8">
    <source>
        <dbReference type="Proteomes" id="UP001367508"/>
    </source>
</evidence>
<evidence type="ECO:0000256" key="4">
    <source>
        <dbReference type="ARBA" id="ARBA00023242"/>
    </source>
</evidence>
<dbReference type="InterPro" id="IPR036638">
    <property type="entry name" value="HLH_DNA-bd_sf"/>
</dbReference>
<sequence>MWDPRKGNLTELLKKTMSTGDRPKMHDQTGCLDPNTMAESVTSKKDSFPQTLADPLPQSPMVAGNTTNSNNNSLEENLRLSVEELSYHHHNPQHQEDVSTYANALTGTSIDIPHPQQQGLNMGNSYNNNMDTHLVQEVIDTIPYQQSTWESSVQELQDMSYANHSQHQPYPHEQFQQIEAQNCTQSYNPSSILDPPYPSPDLLNLLNLPRCSASSLLTNPTICITNPTQKTPNFHNSMGFLGDLPIGSDNTSASSSVLYDPLFHLNLPPQPPALRELFQSLPHGYSLPTSSTRNGSLFGGGDEIEGDDMGVLKFNRVTASVAKAREGKATKPFATEKERREQLNGKYKILRTLIPNPTKTDRASVVGDAIEYIRELIRTVNELKLLVEKKRYGKERCKRHRTEDDAAESCNIKPFGDPDGSIRTSWLQRKSKDSEVDVRIIDDDVTIKLFQRKKINCLLFVSKVLDELQLELHHVAGGHVGEYCSFLFNSKIMEGSSVYASAIANRVIDVIDTQYAAAVPHTSIMPEQGHECITLSPRPLNNDKVPANPVTKSHAVVADPFDKVTSKITG</sequence>
<dbReference type="CDD" id="cd18918">
    <property type="entry name" value="bHLH_AtMYC1_like"/>
    <property type="match status" value="1"/>
</dbReference>
<comment type="caution">
    <text evidence="7">The sequence shown here is derived from an EMBL/GenBank/DDBJ whole genome shotgun (WGS) entry which is preliminary data.</text>
</comment>
<keyword evidence="4" id="KW-0539">Nucleus</keyword>
<dbReference type="Pfam" id="PF00010">
    <property type="entry name" value="HLH"/>
    <property type="match status" value="1"/>
</dbReference>
<name>A0AAN9MRB6_CANGL</name>
<dbReference type="SMART" id="SM00353">
    <property type="entry name" value="HLH"/>
    <property type="match status" value="1"/>
</dbReference>
<dbReference type="SUPFAM" id="SSF47459">
    <property type="entry name" value="HLH, helix-loop-helix DNA-binding domain"/>
    <property type="match status" value="1"/>
</dbReference>
<dbReference type="AlphaFoldDB" id="A0AAN9MRB6"/>
<comment type="subcellular location">
    <subcellularLocation>
        <location evidence="1">Nucleus</location>
    </subcellularLocation>
</comment>
<evidence type="ECO:0000256" key="3">
    <source>
        <dbReference type="ARBA" id="ARBA00023163"/>
    </source>
</evidence>
<reference evidence="7 8" key="1">
    <citation type="submission" date="2024-01" db="EMBL/GenBank/DDBJ databases">
        <title>The genomes of 5 underutilized Papilionoideae crops provide insights into root nodulation and disease resistanc.</title>
        <authorList>
            <person name="Jiang F."/>
        </authorList>
    </citation>
    <scope>NUCLEOTIDE SEQUENCE [LARGE SCALE GENOMIC DNA]</scope>
    <source>
        <strain evidence="7">LVBAO_FW01</strain>
        <tissue evidence="7">Leaves</tissue>
    </source>
</reference>
<accession>A0AAN9MRB6</accession>
<dbReference type="EMBL" id="JAYMYQ010000001">
    <property type="protein sequence ID" value="KAK7359575.1"/>
    <property type="molecule type" value="Genomic_DNA"/>
</dbReference>